<proteinExistence type="predicted"/>
<evidence type="ECO:0000313" key="3">
    <source>
        <dbReference type="Proteomes" id="UP000772434"/>
    </source>
</evidence>
<keyword evidence="3" id="KW-1185">Reference proteome</keyword>
<dbReference type="AlphaFoldDB" id="A0A9P5U1T0"/>
<name>A0A9P5U1T0_9AGAR</name>
<feature type="domain" description="Hemerythrin-like" evidence="1">
    <location>
        <begin position="17"/>
        <end position="133"/>
    </location>
</feature>
<dbReference type="Pfam" id="PF01814">
    <property type="entry name" value="Hemerythrin"/>
    <property type="match status" value="1"/>
</dbReference>
<comment type="caution">
    <text evidence="2">The sequence shown here is derived from an EMBL/GenBank/DDBJ whole genome shotgun (WGS) entry which is preliminary data.</text>
</comment>
<dbReference type="InterPro" id="IPR012312">
    <property type="entry name" value="Hemerythrin-like"/>
</dbReference>
<protein>
    <recommendedName>
        <fullName evidence="1">Hemerythrin-like domain-containing protein</fullName>
    </recommendedName>
</protein>
<feature type="non-terminal residue" evidence="2">
    <location>
        <position position="1"/>
    </location>
</feature>
<organism evidence="2 3">
    <name type="scientific">Rhodocollybia butyracea</name>
    <dbReference type="NCBI Taxonomy" id="206335"/>
    <lineage>
        <taxon>Eukaryota</taxon>
        <taxon>Fungi</taxon>
        <taxon>Dikarya</taxon>
        <taxon>Basidiomycota</taxon>
        <taxon>Agaricomycotina</taxon>
        <taxon>Agaricomycetes</taxon>
        <taxon>Agaricomycetidae</taxon>
        <taxon>Agaricales</taxon>
        <taxon>Marasmiineae</taxon>
        <taxon>Omphalotaceae</taxon>
        <taxon>Rhodocollybia</taxon>
    </lineage>
</organism>
<evidence type="ECO:0000259" key="1">
    <source>
        <dbReference type="Pfam" id="PF01814"/>
    </source>
</evidence>
<dbReference type="PANTHER" id="PTHR38048:SF2">
    <property type="entry name" value="HEMERYTHRIN-LIKE DOMAIN-CONTAINING PROTEIN"/>
    <property type="match status" value="1"/>
</dbReference>
<dbReference type="InterPro" id="IPR053206">
    <property type="entry name" value="Dimeric_xanthone_biosynth"/>
</dbReference>
<dbReference type="OrthoDB" id="58416at2759"/>
<evidence type="ECO:0000313" key="2">
    <source>
        <dbReference type="EMBL" id="KAF9062719.1"/>
    </source>
</evidence>
<accession>A0A9P5U1T0</accession>
<sequence>MPPGTITDKYEFVAIHMAAAHNVFITGINAIVRHAPNVPPNKVKPFMVFCLTVLDTIHHHHHIEETFYFPKLEEKLGVGTLSRNYEEHAEFVPQLDELQAYLKTVQNGEAQYDGTLIVERIHSFSDTMILHLGHEIPTLEASHLKAVFTEKELDNIDSQVMKIAMKSIDFYTSLPLGLVCANTATPWFPPFPLPIKLAARYWFSRRHSEAWEFGPLDLSGNPRR</sequence>
<dbReference type="EMBL" id="JADNRY010000164">
    <property type="protein sequence ID" value="KAF9062719.1"/>
    <property type="molecule type" value="Genomic_DNA"/>
</dbReference>
<reference evidence="2" key="1">
    <citation type="submission" date="2020-11" db="EMBL/GenBank/DDBJ databases">
        <authorList>
            <consortium name="DOE Joint Genome Institute"/>
            <person name="Ahrendt S."/>
            <person name="Riley R."/>
            <person name="Andreopoulos W."/>
            <person name="Labutti K."/>
            <person name="Pangilinan J."/>
            <person name="Ruiz-Duenas F.J."/>
            <person name="Barrasa J.M."/>
            <person name="Sanchez-Garcia M."/>
            <person name="Camarero S."/>
            <person name="Miyauchi S."/>
            <person name="Serrano A."/>
            <person name="Linde D."/>
            <person name="Babiker R."/>
            <person name="Drula E."/>
            <person name="Ayuso-Fernandez I."/>
            <person name="Pacheco R."/>
            <person name="Padilla G."/>
            <person name="Ferreira P."/>
            <person name="Barriuso J."/>
            <person name="Kellner H."/>
            <person name="Castanera R."/>
            <person name="Alfaro M."/>
            <person name="Ramirez L."/>
            <person name="Pisabarro A.G."/>
            <person name="Kuo A."/>
            <person name="Tritt A."/>
            <person name="Lipzen A."/>
            <person name="He G."/>
            <person name="Yan M."/>
            <person name="Ng V."/>
            <person name="Cullen D."/>
            <person name="Martin F."/>
            <person name="Rosso M.-N."/>
            <person name="Henrissat B."/>
            <person name="Hibbett D."/>
            <person name="Martinez A.T."/>
            <person name="Grigoriev I.V."/>
        </authorList>
    </citation>
    <scope>NUCLEOTIDE SEQUENCE</scope>
    <source>
        <strain evidence="2">AH 40177</strain>
    </source>
</reference>
<dbReference type="Gene3D" id="1.20.120.520">
    <property type="entry name" value="nmb1532 protein domain like"/>
    <property type="match status" value="1"/>
</dbReference>
<dbReference type="PANTHER" id="PTHR38048">
    <property type="entry name" value="EXPRESSED PROTEIN"/>
    <property type="match status" value="1"/>
</dbReference>
<dbReference type="Proteomes" id="UP000772434">
    <property type="component" value="Unassembled WGS sequence"/>
</dbReference>
<gene>
    <name evidence="2" type="ORF">BDP27DRAFT_1336228</name>
</gene>